<dbReference type="PANTHER" id="PTHR22572">
    <property type="entry name" value="SUGAR-1-PHOSPHATE GUANYL TRANSFERASE"/>
    <property type="match status" value="1"/>
</dbReference>
<dbReference type="OrthoDB" id="9788272at2"/>
<organism evidence="2 3">
    <name type="scientific">Solidesulfovibrio magneticus (strain ATCC 700980 / DSM 13731 / RS-1)</name>
    <name type="common">Desulfovibrio magneticus</name>
    <dbReference type="NCBI Taxonomy" id="573370"/>
    <lineage>
        <taxon>Bacteria</taxon>
        <taxon>Pseudomonadati</taxon>
        <taxon>Thermodesulfobacteriota</taxon>
        <taxon>Desulfovibrionia</taxon>
        <taxon>Desulfovibrionales</taxon>
        <taxon>Desulfovibrionaceae</taxon>
        <taxon>Solidesulfovibrio</taxon>
    </lineage>
</organism>
<dbReference type="RefSeq" id="WP_015862658.1">
    <property type="nucleotide sequence ID" value="NC_012796.1"/>
</dbReference>
<dbReference type="InterPro" id="IPR029044">
    <property type="entry name" value="Nucleotide-diphossugar_trans"/>
</dbReference>
<protein>
    <submittedName>
        <fullName evidence="2">Nucleotidyl transferase domain protein</fullName>
    </submittedName>
</protein>
<dbReference type="KEGG" id="dma:DMR_40350"/>
<gene>
    <name evidence="2" type="ordered locus">DMR_40350</name>
</gene>
<name>C4XP25_SOLM1</name>
<dbReference type="SUPFAM" id="SSF53448">
    <property type="entry name" value="Nucleotide-diphospho-sugar transferases"/>
    <property type="match status" value="1"/>
</dbReference>
<dbReference type="HOGENOM" id="CLU_029499_2_0_7"/>
<dbReference type="Pfam" id="PF00483">
    <property type="entry name" value="NTP_transferase"/>
    <property type="match status" value="1"/>
</dbReference>
<dbReference type="AlphaFoldDB" id="C4XP25"/>
<keyword evidence="3" id="KW-1185">Reference proteome</keyword>
<sequence length="247" mass="27623">MSKHAVILAGGLGSRLRPYTVVLPKPLMPIGPYPILEVVIRQLAAAGFTVVTLAVNHQAEIIKAYCNSGQRWGVHINYSMEKKPLGTMGPLKLLDDLPDNFLIMNGDVLTDLNFETFYAHHTSRANAFTVATCQREVRSEFGVLDFDESDTLHGFREKPVVHYHVSMGIYMASRKILEFIPDDVAYGFDNLVLDMMAAGKPVHVCRHNGYWLDIGRPDDYMTAIDMFEANSSMFLKQESQDVARAAV</sequence>
<dbReference type="eggNOG" id="COG1208">
    <property type="taxonomic scope" value="Bacteria"/>
</dbReference>
<dbReference type="EMBL" id="AP010904">
    <property type="protein sequence ID" value="BAH77526.1"/>
    <property type="molecule type" value="Genomic_DNA"/>
</dbReference>
<evidence type="ECO:0000259" key="1">
    <source>
        <dbReference type="Pfam" id="PF00483"/>
    </source>
</evidence>
<accession>C4XP25</accession>
<dbReference type="STRING" id="573370.DMR_40350"/>
<dbReference type="Proteomes" id="UP000009071">
    <property type="component" value="Chromosome"/>
</dbReference>
<dbReference type="Gene3D" id="3.90.550.10">
    <property type="entry name" value="Spore Coat Polysaccharide Biosynthesis Protein SpsA, Chain A"/>
    <property type="match status" value="1"/>
</dbReference>
<evidence type="ECO:0000313" key="3">
    <source>
        <dbReference type="Proteomes" id="UP000009071"/>
    </source>
</evidence>
<proteinExistence type="predicted"/>
<dbReference type="InterPro" id="IPR050486">
    <property type="entry name" value="Mannose-1P_guanyltransferase"/>
</dbReference>
<feature type="domain" description="Nucleotidyl transferase" evidence="1">
    <location>
        <begin position="5"/>
        <end position="225"/>
    </location>
</feature>
<dbReference type="InterPro" id="IPR005835">
    <property type="entry name" value="NTP_transferase_dom"/>
</dbReference>
<dbReference type="CDD" id="cd04181">
    <property type="entry name" value="NTP_transferase"/>
    <property type="match status" value="1"/>
</dbReference>
<reference evidence="2 3" key="1">
    <citation type="journal article" date="2009" name="Genome Res.">
        <title>Whole genome sequence of Desulfovibrio magneticus strain RS-1 revealed common gene clusters in magnetotactic bacteria.</title>
        <authorList>
            <person name="Nakazawa H."/>
            <person name="Arakaki A."/>
            <person name="Narita-Yamada S."/>
            <person name="Yashiro I."/>
            <person name="Jinno K."/>
            <person name="Aoki N."/>
            <person name="Tsuruyama A."/>
            <person name="Okamura Y."/>
            <person name="Tanikawa S."/>
            <person name="Fujita N."/>
            <person name="Takeyama H."/>
            <person name="Matsunaga T."/>
        </authorList>
    </citation>
    <scope>NUCLEOTIDE SEQUENCE [LARGE SCALE GENOMIC DNA]</scope>
    <source>
        <strain evidence="3">ATCC 700980 / DSM 13731 / RS-1</strain>
    </source>
</reference>
<dbReference type="GO" id="GO:0016740">
    <property type="term" value="F:transferase activity"/>
    <property type="evidence" value="ECO:0007669"/>
    <property type="project" value="UniProtKB-KW"/>
</dbReference>
<keyword evidence="2" id="KW-0808">Transferase</keyword>
<evidence type="ECO:0000313" key="2">
    <source>
        <dbReference type="EMBL" id="BAH77526.1"/>
    </source>
</evidence>